<dbReference type="SUPFAM" id="SSF55021">
    <property type="entry name" value="ACT-like"/>
    <property type="match status" value="2"/>
</dbReference>
<proteinExistence type="inferred from homology"/>
<dbReference type="GO" id="GO:0008773">
    <property type="term" value="F:[protein-PII] uridylyltransferase activity"/>
    <property type="evidence" value="ECO:0007669"/>
    <property type="project" value="InterPro"/>
</dbReference>
<gene>
    <name evidence="9" type="ORF">UFOPK2214_00790</name>
</gene>
<keyword evidence="5" id="KW-0460">Magnesium</keyword>
<dbReference type="InterPro" id="IPR003607">
    <property type="entry name" value="HD/PDEase_dom"/>
</dbReference>
<dbReference type="SMART" id="SM00471">
    <property type="entry name" value="HDc"/>
    <property type="match status" value="1"/>
</dbReference>
<evidence type="ECO:0000256" key="4">
    <source>
        <dbReference type="ARBA" id="ARBA00022801"/>
    </source>
</evidence>
<organism evidence="9">
    <name type="scientific">freshwater metagenome</name>
    <dbReference type="NCBI Taxonomy" id="449393"/>
    <lineage>
        <taxon>unclassified sequences</taxon>
        <taxon>metagenomes</taxon>
        <taxon>ecological metagenomes</taxon>
    </lineage>
</organism>
<evidence type="ECO:0000313" key="9">
    <source>
        <dbReference type="EMBL" id="CAB4653973.1"/>
    </source>
</evidence>
<dbReference type="AlphaFoldDB" id="A0A6J6KZW1"/>
<evidence type="ECO:0000256" key="5">
    <source>
        <dbReference type="ARBA" id="ARBA00022842"/>
    </source>
</evidence>
<dbReference type="NCBIfam" id="NF002895">
    <property type="entry name" value="PRK03381.1"/>
    <property type="match status" value="1"/>
</dbReference>
<evidence type="ECO:0000256" key="2">
    <source>
        <dbReference type="ARBA" id="ARBA00022695"/>
    </source>
</evidence>
<dbReference type="InterPro" id="IPR045865">
    <property type="entry name" value="ACT-like_dom_sf"/>
</dbReference>
<dbReference type="EMBL" id="CAEZWJ010000019">
    <property type="protein sequence ID" value="CAB4653973.1"/>
    <property type="molecule type" value="Genomic_DNA"/>
</dbReference>
<dbReference type="PANTHER" id="PTHR47320:SF1">
    <property type="entry name" value="BIFUNCTIONAL URIDYLYLTRANSFERASE_URIDYLYL-REMOVING ENZYME"/>
    <property type="match status" value="1"/>
</dbReference>
<dbReference type="PROSITE" id="PS51831">
    <property type="entry name" value="HD"/>
    <property type="match status" value="1"/>
</dbReference>
<dbReference type="Gene3D" id="1.10.3090.10">
    <property type="entry name" value="cca-adding enzyme, domain 2"/>
    <property type="match status" value="1"/>
</dbReference>
<sequence>MVTRLDISNDLSLRGLTACQAMSAATDSWLAQLFDAATADVKKREDIALIAVGGYGRRELAPQSDLDVLLVHRNVKDISEIAPRIWYPVWDAGIKLGHSVRTPKETIQLCGTDLDTATSLVTARVIAGNEVLGNQVIAEAEESWRKRGRQWLVELHTRVLERYAKDGEVAFLLEPNLKEGLGGLRDIHALQWAVKAGLDLLPGDAAQLEWCNDVLLNVRVALHRHTGRPNEILRLEDQRPVAALAGFESDDALMAALAEVGRRVAWISDEAWSRLDPPANRSSTPQSIAPGVELLNGEIHLVDNVNVSEDPTLLLRVATAAARLRARIARPSLDRLGQESPVWPDPWPAGASDDLVALLLEGEDAIPVLEALDQRNLLVRVLPEWAPVRSKPQRNAFHRYTVDRHLWQTVANAAGLVDRVTRPDLLVIGALFHDIGKGYPGDHTEVGVEMFEYIGTRMGLTDADKGIVCSLIEHHLLLADTATRRDLSDDATITMVAERLGSTVVLDLLHALTEADSKATGPSAWSDWKAELIALLVDRTRHVLGGGDVQEVMWRLFPDAGVLEMMAAGEVAIRALPDRVAVVSPDRPGTFSKVAGVLALSGLDVLGAEAHSNEQGMAASEFRVISPLGEIDWSPIVENLERALSGRLALESRLADRAASARPRRATSAVAPAAPTVRFDDSASSNATFLEVRAPDMLGVLHRITKAIADLGLDIRHARVLTLGNEVVDSFYVRESGGGRITDESYKNEISRAILHVLV</sequence>
<dbReference type="CDD" id="cd00077">
    <property type="entry name" value="HDc"/>
    <property type="match status" value="1"/>
</dbReference>
<feature type="domain" description="ACT" evidence="7">
    <location>
        <begin position="579"/>
        <end position="657"/>
    </location>
</feature>
<dbReference type="HAMAP" id="MF_00277">
    <property type="entry name" value="PII_uridylyl_transf"/>
    <property type="match status" value="1"/>
</dbReference>
<dbReference type="InterPro" id="IPR043519">
    <property type="entry name" value="NT_sf"/>
</dbReference>
<name>A0A6J6KZW1_9ZZZZ</name>
<evidence type="ECO:0000256" key="1">
    <source>
        <dbReference type="ARBA" id="ARBA00022679"/>
    </source>
</evidence>
<dbReference type="SUPFAM" id="SSF109604">
    <property type="entry name" value="HD-domain/PDEase-like"/>
    <property type="match status" value="1"/>
</dbReference>
<dbReference type="SUPFAM" id="SSF81593">
    <property type="entry name" value="Nucleotidyltransferase substrate binding subunit/domain"/>
    <property type="match status" value="1"/>
</dbReference>
<dbReference type="Gene3D" id="3.30.460.10">
    <property type="entry name" value="Beta Polymerase, domain 2"/>
    <property type="match status" value="1"/>
</dbReference>
<keyword evidence="3" id="KW-0677">Repeat</keyword>
<dbReference type="InterPro" id="IPR006674">
    <property type="entry name" value="HD_domain"/>
</dbReference>
<dbReference type="PANTHER" id="PTHR47320">
    <property type="entry name" value="BIFUNCTIONAL URIDYLYLTRANSFERASE/URIDYLYL-REMOVING ENZYME"/>
    <property type="match status" value="1"/>
</dbReference>
<accession>A0A6J6KZW1</accession>
<dbReference type="PROSITE" id="PS51671">
    <property type="entry name" value="ACT"/>
    <property type="match status" value="2"/>
</dbReference>
<dbReference type="InterPro" id="IPR010043">
    <property type="entry name" value="UTase/UR"/>
</dbReference>
<dbReference type="GO" id="GO:0016787">
    <property type="term" value="F:hydrolase activity"/>
    <property type="evidence" value="ECO:0007669"/>
    <property type="project" value="UniProtKB-KW"/>
</dbReference>
<evidence type="ECO:0000256" key="3">
    <source>
        <dbReference type="ARBA" id="ARBA00022737"/>
    </source>
</evidence>
<keyword evidence="1" id="KW-0808">Transferase</keyword>
<dbReference type="InterPro" id="IPR013546">
    <property type="entry name" value="PII_UdlTrfase/GS_AdlTrfase"/>
</dbReference>
<keyword evidence="6" id="KW-0511">Multifunctional enzyme</keyword>
<protein>
    <submittedName>
        <fullName evidence="9">Unannotated protein</fullName>
    </submittedName>
</protein>
<evidence type="ECO:0000259" key="7">
    <source>
        <dbReference type="PROSITE" id="PS51671"/>
    </source>
</evidence>
<feature type="domain" description="HD" evidence="8">
    <location>
        <begin position="402"/>
        <end position="503"/>
    </location>
</feature>
<dbReference type="SUPFAM" id="SSF81301">
    <property type="entry name" value="Nucleotidyltransferase"/>
    <property type="match status" value="1"/>
</dbReference>
<evidence type="ECO:0000259" key="8">
    <source>
        <dbReference type="PROSITE" id="PS51831"/>
    </source>
</evidence>
<dbReference type="Pfam" id="PF08335">
    <property type="entry name" value="GlnD_UR_UTase"/>
    <property type="match status" value="1"/>
</dbReference>
<dbReference type="CDD" id="cd05401">
    <property type="entry name" value="NT_GlnE_GlnD_like"/>
    <property type="match status" value="1"/>
</dbReference>
<keyword evidence="2" id="KW-0548">Nucleotidyltransferase</keyword>
<dbReference type="CDD" id="cd04900">
    <property type="entry name" value="ACT_UUR-like_1"/>
    <property type="match status" value="1"/>
</dbReference>
<evidence type="ECO:0000256" key="6">
    <source>
        <dbReference type="ARBA" id="ARBA00023268"/>
    </source>
</evidence>
<keyword evidence="4" id="KW-0378">Hydrolase</keyword>
<dbReference type="Pfam" id="PF01966">
    <property type="entry name" value="HD"/>
    <property type="match status" value="1"/>
</dbReference>
<dbReference type="InterPro" id="IPR002912">
    <property type="entry name" value="ACT_dom"/>
</dbReference>
<reference evidence="9" key="1">
    <citation type="submission" date="2020-05" db="EMBL/GenBank/DDBJ databases">
        <authorList>
            <person name="Chiriac C."/>
            <person name="Salcher M."/>
            <person name="Ghai R."/>
            <person name="Kavagutti S V."/>
        </authorList>
    </citation>
    <scope>NUCLEOTIDE SEQUENCE</scope>
</reference>
<dbReference type="CDD" id="cd04899">
    <property type="entry name" value="ACT_ACR-UUR-like_2"/>
    <property type="match status" value="1"/>
</dbReference>
<feature type="domain" description="ACT" evidence="7">
    <location>
        <begin position="689"/>
        <end position="759"/>
    </location>
</feature>